<gene>
    <name evidence="2" type="ORF">T12_10113</name>
</gene>
<feature type="region of interest" description="Disordered" evidence="1">
    <location>
        <begin position="46"/>
        <end position="66"/>
    </location>
</feature>
<evidence type="ECO:0000256" key="1">
    <source>
        <dbReference type="SAM" id="MobiDB-lite"/>
    </source>
</evidence>
<keyword evidence="3" id="KW-1185">Reference proteome</keyword>
<reference evidence="2 3" key="1">
    <citation type="submission" date="2015-01" db="EMBL/GenBank/DDBJ databases">
        <title>Evolution of Trichinella species and genotypes.</title>
        <authorList>
            <person name="Korhonen P.K."/>
            <person name="Edoardo P."/>
            <person name="Giuseppe L.R."/>
            <person name="Gasser R.B."/>
        </authorList>
    </citation>
    <scope>NUCLEOTIDE SEQUENCE [LARGE SCALE GENOMIC DNA]</scope>
    <source>
        <strain evidence="2">ISS2496</strain>
    </source>
</reference>
<dbReference type="EMBL" id="JYDQ01000300">
    <property type="protein sequence ID" value="KRY08944.1"/>
    <property type="molecule type" value="Genomic_DNA"/>
</dbReference>
<name>A0A0V0Z8Y6_9BILA</name>
<evidence type="ECO:0000313" key="3">
    <source>
        <dbReference type="Proteomes" id="UP000054783"/>
    </source>
</evidence>
<protein>
    <submittedName>
        <fullName evidence="2">Uncharacterized protein</fullName>
    </submittedName>
</protein>
<evidence type="ECO:0000313" key="2">
    <source>
        <dbReference type="EMBL" id="KRY08944.1"/>
    </source>
</evidence>
<proteinExistence type="predicted"/>
<dbReference type="AlphaFoldDB" id="A0A0V0Z8Y6"/>
<sequence length="120" mass="13573">MNVKQSTSGSHNRVGRPEICTVHIRETELNFVSNISCSESLSDLDGVHHDGRRKGEKTALAGKRDRSEIRRHREKLKNGSHARRMSILGLENLLFLWGTNTNDFNSVSNMALVNYVPWDA</sequence>
<dbReference type="Proteomes" id="UP000054783">
    <property type="component" value="Unassembled WGS sequence"/>
</dbReference>
<accession>A0A0V0Z8Y6</accession>
<organism evidence="2 3">
    <name type="scientific">Trichinella patagoniensis</name>
    <dbReference type="NCBI Taxonomy" id="990121"/>
    <lineage>
        <taxon>Eukaryota</taxon>
        <taxon>Metazoa</taxon>
        <taxon>Ecdysozoa</taxon>
        <taxon>Nematoda</taxon>
        <taxon>Enoplea</taxon>
        <taxon>Dorylaimia</taxon>
        <taxon>Trichinellida</taxon>
        <taxon>Trichinellidae</taxon>
        <taxon>Trichinella</taxon>
    </lineage>
</organism>
<comment type="caution">
    <text evidence="2">The sequence shown here is derived from an EMBL/GenBank/DDBJ whole genome shotgun (WGS) entry which is preliminary data.</text>
</comment>